<dbReference type="EMBL" id="FOWC01000017">
    <property type="protein sequence ID" value="SFQ64293.1"/>
    <property type="molecule type" value="Genomic_DNA"/>
</dbReference>
<evidence type="ECO:0000313" key="2">
    <source>
        <dbReference type="Proteomes" id="UP000199137"/>
    </source>
</evidence>
<evidence type="ECO:0000313" key="1">
    <source>
        <dbReference type="EMBL" id="SFQ64293.1"/>
    </source>
</evidence>
<reference evidence="1 2" key="1">
    <citation type="submission" date="2016-10" db="EMBL/GenBank/DDBJ databases">
        <authorList>
            <person name="de Groot N.N."/>
        </authorList>
    </citation>
    <scope>NUCLEOTIDE SEQUENCE [LARGE SCALE GENOMIC DNA]</scope>
    <source>
        <strain evidence="1 2">DSM 44637</strain>
    </source>
</reference>
<sequence length="42" mass="4568">MDLAPERAVDVALYWQQWKLDSPSLAEVAEAVGRAAGRALGR</sequence>
<protein>
    <submittedName>
        <fullName evidence="1">LysR family transcriptional regulator, chromosome initiation inhibitor</fullName>
    </submittedName>
</protein>
<proteinExistence type="predicted"/>
<name>A0A1I6A6P5_9PSEU</name>
<dbReference type="Proteomes" id="UP000199137">
    <property type="component" value="Unassembled WGS sequence"/>
</dbReference>
<dbReference type="AlphaFoldDB" id="A0A1I6A6P5"/>
<accession>A0A1I6A6P5</accession>
<organism evidence="1 2">
    <name type="scientific">Amycolatopsis rubida</name>
    <dbReference type="NCBI Taxonomy" id="112413"/>
    <lineage>
        <taxon>Bacteria</taxon>
        <taxon>Bacillati</taxon>
        <taxon>Actinomycetota</taxon>
        <taxon>Actinomycetes</taxon>
        <taxon>Pseudonocardiales</taxon>
        <taxon>Pseudonocardiaceae</taxon>
        <taxon>Amycolatopsis</taxon>
    </lineage>
</organism>
<gene>
    <name evidence="1" type="ORF">SAMN05421854_117143</name>
</gene>
<dbReference type="Gene3D" id="3.40.190.290">
    <property type="match status" value="1"/>
</dbReference>